<proteinExistence type="predicted"/>
<dbReference type="OrthoDB" id="3527984at2"/>
<gene>
    <name evidence="1" type="ORF">FDA94_24220</name>
</gene>
<protein>
    <submittedName>
        <fullName evidence="1">Malonyl CoA-ACP transacylase</fullName>
    </submittedName>
</protein>
<organism evidence="1 2">
    <name type="scientific">Herbidospora galbida</name>
    <dbReference type="NCBI Taxonomy" id="2575442"/>
    <lineage>
        <taxon>Bacteria</taxon>
        <taxon>Bacillati</taxon>
        <taxon>Actinomycetota</taxon>
        <taxon>Actinomycetes</taxon>
        <taxon>Streptosporangiales</taxon>
        <taxon>Streptosporangiaceae</taxon>
        <taxon>Herbidospora</taxon>
    </lineage>
</organism>
<name>A0A4U3MCC8_9ACTN</name>
<evidence type="ECO:0000313" key="1">
    <source>
        <dbReference type="EMBL" id="TKK85814.1"/>
    </source>
</evidence>
<dbReference type="Proteomes" id="UP000308705">
    <property type="component" value="Unassembled WGS sequence"/>
</dbReference>
<keyword evidence="2" id="KW-1185">Reference proteome</keyword>
<dbReference type="AlphaFoldDB" id="A0A4U3MCC8"/>
<accession>A0A4U3MCC8</accession>
<comment type="caution">
    <text evidence="1">The sequence shown here is derived from an EMBL/GenBank/DDBJ whole genome shotgun (WGS) entry which is preliminary data.</text>
</comment>
<reference evidence="1 2" key="1">
    <citation type="submission" date="2019-04" db="EMBL/GenBank/DDBJ databases">
        <title>Herbidospora sp. NEAU-GS14.nov., a novel actinomycete isolated from soil.</title>
        <authorList>
            <person name="Han L."/>
        </authorList>
    </citation>
    <scope>NUCLEOTIDE SEQUENCE [LARGE SCALE GENOMIC DNA]</scope>
    <source>
        <strain evidence="1 2">NEAU-GS14</strain>
    </source>
</reference>
<evidence type="ECO:0000313" key="2">
    <source>
        <dbReference type="Proteomes" id="UP000308705"/>
    </source>
</evidence>
<sequence>MAALRRGPRGDLLPADGTTEGRQLRRWVVQLLVAERVIAAEAARRGLAPWAGPPMELSATARLELGSVMAAVLTGDRLAQAVYRDLTAGVTVSEEDVRRYYAANPDRYRPGPARAVTHWRNGVAADYVVTRAELVPEVVFGAAEGDHVAHGDEVFVVGAYTRRDLSLAEAAPRIRATLLDAARRRRFALWADARCAAAVLTPGYEHPGDISHPDHTHRH</sequence>
<dbReference type="EMBL" id="SZQA01000025">
    <property type="protein sequence ID" value="TKK85814.1"/>
    <property type="molecule type" value="Genomic_DNA"/>
</dbReference>